<keyword evidence="14" id="KW-1185">Reference proteome</keyword>
<dbReference type="PANTHER" id="PTHR21573:SF0">
    <property type="entry name" value="ER MEMBRANE PROTEIN COMPLEX SUBUNIT 1"/>
    <property type="match status" value="1"/>
</dbReference>
<dbReference type="GO" id="GO:0034975">
    <property type="term" value="P:protein folding in endoplasmic reticulum"/>
    <property type="evidence" value="ECO:0007669"/>
    <property type="project" value="TreeGrafter"/>
</dbReference>
<dbReference type="PANTHER" id="PTHR21573">
    <property type="entry name" value="ER MEMBRANE PROTEIN COMPLEX SUBUNIT 1"/>
    <property type="match status" value="1"/>
</dbReference>
<evidence type="ECO:0000313" key="13">
    <source>
        <dbReference type="EnsemblMetazoa" id="tetur05g07150.1"/>
    </source>
</evidence>
<evidence type="ECO:0000256" key="9">
    <source>
        <dbReference type="ARBA" id="ARBA00023180"/>
    </source>
</evidence>
<evidence type="ECO:0000256" key="1">
    <source>
        <dbReference type="ARBA" id="ARBA00004115"/>
    </source>
</evidence>
<evidence type="ECO:0000256" key="10">
    <source>
        <dbReference type="SAM" id="Phobius"/>
    </source>
</evidence>
<feature type="domain" description="ER membrane protein complex subunit 1 C-terminal" evidence="11">
    <location>
        <begin position="743"/>
        <end position="953"/>
    </location>
</feature>
<sequence length="954" mass="108393">MSCACEILRIIYALYEDQIHKWDWRQQFIGIDVDSCMRSNSETKDLIFCTTGETNVISAINRKGEIAWRNIQEEQGRLIGSSLHKTDGLITVSLYKTKNGSKIFIRKWSQDDYGFLIAENSHFLQGSQNCLVSIDASKSLVNVLCGESGSQLKKFQFLVNKDQPNAKPEEQEWTNLDGSPTDVNLENDCIFVGVDNLVCLTSFSLHYIALRDSRWSNQPLPEALPGDKRYVLERILNQNGADVGYFGLKIVRNTKETERFYLYKVASDEDKSGGLQWLTTFPKIQKVSILTSANEPSHPQFYGVSSTKTGIEISKFGLDWKVEKSVSTNFDCKSHANSLHRFSIVQFGSEIEFIVTFDDQRLASFDSKGNMKWSREEGLSSIIWSQFVSLPYFSASSAKHDFRSPNDFLSLSSFKNRIYSQFVSIQEYIISLYESFLTSEKKTLEAVDEESREKSLVSDVFGFHKLLFIVTKRGKLFVLDNVRNGKIIWTHFDAKLKDDIIEEQKRIDSIEMERGRKCDKIPVISVYLQRHNLFTPKVTIVSPKGYLISYNPLEGRVEDSLDLNTRIKLSMLMHHADDQGIKGIILMNEADKVTFYPESTRETFLSHKNNYYMLVSKQTSEQISGYSLRHLQPTSPGSSHEDIAQRVWSLSLPTLIGSCLQVGWKEVDEHVHSQGKVLADRAVLYKYLNPNLVALINRGEESTDEESGKINVVQFYLLDAITGSIYYSVVHRRASDPVHLVHSENFIIYSFYNEKQRRIEISSLELFEGKEMPPPPPVRTPPKIVEHLSFIFPTGIRAMRETQTIRGITNKHILIALTSGGILSLPKIFFDPRRASFATSKYASSAAAMEEGGVYLPPYIPELPIPSEGIINYNQSVADVNHIYVGVSSLESTCLLFITGLDIYYTRVTPSKTFDILKDDFDHLLIIIVLAALLLFSIATKYLASRKTLNAAWK</sequence>
<dbReference type="Pfam" id="PF07774">
    <property type="entry name" value="EMC1_C"/>
    <property type="match status" value="1"/>
</dbReference>
<reference evidence="13" key="2">
    <citation type="submission" date="2015-06" db="UniProtKB">
        <authorList>
            <consortium name="EnsemblMetazoa"/>
        </authorList>
    </citation>
    <scope>IDENTIFICATION</scope>
</reference>
<feature type="transmembrane region" description="Helical" evidence="10">
    <location>
        <begin position="924"/>
        <end position="944"/>
    </location>
</feature>
<evidence type="ECO:0000256" key="7">
    <source>
        <dbReference type="ARBA" id="ARBA00022989"/>
    </source>
</evidence>
<reference evidence="14" key="1">
    <citation type="submission" date="2011-08" db="EMBL/GenBank/DDBJ databases">
        <authorList>
            <person name="Rombauts S."/>
        </authorList>
    </citation>
    <scope>NUCLEOTIDE SEQUENCE</scope>
    <source>
        <strain evidence="14">London</strain>
    </source>
</reference>
<comment type="similarity">
    <text evidence="2">Belongs to the EMC1 family.</text>
</comment>
<evidence type="ECO:0000256" key="2">
    <source>
        <dbReference type="ARBA" id="ARBA00007904"/>
    </source>
</evidence>
<evidence type="ECO:0000259" key="11">
    <source>
        <dbReference type="Pfam" id="PF07774"/>
    </source>
</evidence>
<name>T1K5Q7_TETUR</name>
<evidence type="ECO:0000256" key="8">
    <source>
        <dbReference type="ARBA" id="ARBA00023136"/>
    </source>
</evidence>
<evidence type="ECO:0000256" key="5">
    <source>
        <dbReference type="ARBA" id="ARBA00022729"/>
    </source>
</evidence>
<keyword evidence="5" id="KW-0732">Signal</keyword>
<feature type="domain" description="EMC1 first beta-propeller" evidence="12">
    <location>
        <begin position="13"/>
        <end position="117"/>
    </location>
</feature>
<keyword evidence="7 10" id="KW-1133">Transmembrane helix</keyword>
<dbReference type="HOGENOM" id="CLU_005034_2_0_1"/>
<dbReference type="InterPro" id="IPR026895">
    <property type="entry name" value="EMC1"/>
</dbReference>
<organism evidence="13 14">
    <name type="scientific">Tetranychus urticae</name>
    <name type="common">Two-spotted spider mite</name>
    <dbReference type="NCBI Taxonomy" id="32264"/>
    <lineage>
        <taxon>Eukaryota</taxon>
        <taxon>Metazoa</taxon>
        <taxon>Ecdysozoa</taxon>
        <taxon>Arthropoda</taxon>
        <taxon>Chelicerata</taxon>
        <taxon>Arachnida</taxon>
        <taxon>Acari</taxon>
        <taxon>Acariformes</taxon>
        <taxon>Trombidiformes</taxon>
        <taxon>Prostigmata</taxon>
        <taxon>Eleutherengona</taxon>
        <taxon>Raphignathae</taxon>
        <taxon>Tetranychoidea</taxon>
        <taxon>Tetranychidae</taxon>
        <taxon>Tetranychus</taxon>
    </lineage>
</organism>
<dbReference type="EnsemblMetazoa" id="tetur05g07150.1">
    <property type="protein sequence ID" value="tetur05g07150.1"/>
    <property type="gene ID" value="tetur05g07150"/>
</dbReference>
<dbReference type="Pfam" id="PF25293">
    <property type="entry name" value="Beta-prop_EMC1_N"/>
    <property type="match status" value="1"/>
</dbReference>
<keyword evidence="9" id="KW-0325">Glycoprotein</keyword>
<evidence type="ECO:0000256" key="4">
    <source>
        <dbReference type="ARBA" id="ARBA00022692"/>
    </source>
</evidence>
<evidence type="ECO:0000256" key="6">
    <source>
        <dbReference type="ARBA" id="ARBA00022824"/>
    </source>
</evidence>
<accession>T1K5Q7</accession>
<dbReference type="GO" id="GO:0072546">
    <property type="term" value="C:EMC complex"/>
    <property type="evidence" value="ECO:0007669"/>
    <property type="project" value="InterPro"/>
</dbReference>
<dbReference type="InterPro" id="IPR011678">
    <property type="entry name" value="EMC1_C"/>
</dbReference>
<protein>
    <recommendedName>
        <fullName evidence="3">ER membrane protein complex subunit 1</fullName>
    </recommendedName>
</protein>
<dbReference type="EMBL" id="CAEY01001590">
    <property type="status" value="NOT_ANNOTATED_CDS"/>
    <property type="molecule type" value="Genomic_DNA"/>
</dbReference>
<comment type="subcellular location">
    <subcellularLocation>
        <location evidence="1">Endoplasmic reticulum membrane</location>
        <topology evidence="1">Single-pass type I membrane protein</topology>
    </subcellularLocation>
</comment>
<evidence type="ECO:0000313" key="14">
    <source>
        <dbReference type="Proteomes" id="UP000015104"/>
    </source>
</evidence>
<keyword evidence="4 10" id="KW-0812">Transmembrane</keyword>
<dbReference type="STRING" id="32264.T1K5Q7"/>
<keyword evidence="6" id="KW-0256">Endoplasmic reticulum</keyword>
<dbReference type="Proteomes" id="UP000015104">
    <property type="component" value="Unassembled WGS sequence"/>
</dbReference>
<evidence type="ECO:0000256" key="3">
    <source>
        <dbReference type="ARBA" id="ARBA00020824"/>
    </source>
</evidence>
<evidence type="ECO:0000259" key="12">
    <source>
        <dbReference type="Pfam" id="PF25293"/>
    </source>
</evidence>
<proteinExistence type="inferred from homology"/>
<keyword evidence="8 10" id="KW-0472">Membrane</keyword>
<dbReference type="AlphaFoldDB" id="T1K5Q7"/>
<dbReference type="eggNOG" id="KOG2103">
    <property type="taxonomic scope" value="Eukaryota"/>
</dbReference>
<dbReference type="InterPro" id="IPR058545">
    <property type="entry name" value="Beta-prop_EMC1_1st"/>
</dbReference>